<dbReference type="PANTHER" id="PTHR43163:SF6">
    <property type="entry name" value="DIPEPTIDE TRANSPORT SYSTEM PERMEASE PROTEIN DPPB-RELATED"/>
    <property type="match status" value="1"/>
</dbReference>
<evidence type="ECO:0000256" key="3">
    <source>
        <dbReference type="ARBA" id="ARBA00022475"/>
    </source>
</evidence>
<dbReference type="RefSeq" id="WP_130505731.1">
    <property type="nucleotide sequence ID" value="NZ_SHLC01000001.1"/>
</dbReference>
<accession>A0A4Q8ALC6</accession>
<dbReference type="Gene3D" id="1.10.3720.10">
    <property type="entry name" value="MetI-like"/>
    <property type="match status" value="1"/>
</dbReference>
<dbReference type="PANTHER" id="PTHR43163">
    <property type="entry name" value="DIPEPTIDE TRANSPORT SYSTEM PERMEASE PROTEIN DPPB-RELATED"/>
    <property type="match status" value="1"/>
</dbReference>
<evidence type="ECO:0000256" key="6">
    <source>
        <dbReference type="ARBA" id="ARBA00023136"/>
    </source>
</evidence>
<evidence type="ECO:0000256" key="7">
    <source>
        <dbReference type="RuleBase" id="RU363032"/>
    </source>
</evidence>
<reference evidence="9 10" key="1">
    <citation type="submission" date="2019-02" db="EMBL/GenBank/DDBJ databases">
        <title>Sequencing the genomes of 1000 actinobacteria strains.</title>
        <authorList>
            <person name="Klenk H.-P."/>
        </authorList>
    </citation>
    <scope>NUCLEOTIDE SEQUENCE [LARGE SCALE GENOMIC DNA]</scope>
    <source>
        <strain evidence="9 10">DSM 18319</strain>
    </source>
</reference>
<dbReference type="PROSITE" id="PS50928">
    <property type="entry name" value="ABC_TM1"/>
    <property type="match status" value="1"/>
</dbReference>
<name>A0A4Q8ALC6_9MICO</name>
<dbReference type="Pfam" id="PF19300">
    <property type="entry name" value="BPD_transp_1_N"/>
    <property type="match status" value="1"/>
</dbReference>
<keyword evidence="3" id="KW-1003">Cell membrane</keyword>
<evidence type="ECO:0000256" key="2">
    <source>
        <dbReference type="ARBA" id="ARBA00022448"/>
    </source>
</evidence>
<protein>
    <submittedName>
        <fullName evidence="9">Peptide/nickel transport system permease protein</fullName>
    </submittedName>
</protein>
<comment type="similarity">
    <text evidence="7">Belongs to the binding-protein-dependent transport system permease family.</text>
</comment>
<dbReference type="OrthoDB" id="147639at2"/>
<dbReference type="Proteomes" id="UP000291483">
    <property type="component" value="Unassembled WGS sequence"/>
</dbReference>
<feature type="transmembrane region" description="Helical" evidence="7">
    <location>
        <begin position="137"/>
        <end position="159"/>
    </location>
</feature>
<proteinExistence type="inferred from homology"/>
<dbReference type="GO" id="GO:0055085">
    <property type="term" value="P:transmembrane transport"/>
    <property type="evidence" value="ECO:0007669"/>
    <property type="project" value="InterPro"/>
</dbReference>
<evidence type="ECO:0000259" key="8">
    <source>
        <dbReference type="PROSITE" id="PS50928"/>
    </source>
</evidence>
<feature type="transmembrane region" description="Helical" evidence="7">
    <location>
        <begin position="246"/>
        <end position="272"/>
    </location>
</feature>
<keyword evidence="6 7" id="KW-0472">Membrane</keyword>
<gene>
    <name evidence="9" type="ORF">EV379_1694</name>
</gene>
<dbReference type="EMBL" id="SHLC01000001">
    <property type="protein sequence ID" value="RZU65362.1"/>
    <property type="molecule type" value="Genomic_DNA"/>
</dbReference>
<evidence type="ECO:0000256" key="4">
    <source>
        <dbReference type="ARBA" id="ARBA00022692"/>
    </source>
</evidence>
<keyword evidence="5 7" id="KW-1133">Transmembrane helix</keyword>
<dbReference type="InterPro" id="IPR035906">
    <property type="entry name" value="MetI-like_sf"/>
</dbReference>
<feature type="transmembrane region" description="Helical" evidence="7">
    <location>
        <begin position="284"/>
        <end position="306"/>
    </location>
</feature>
<sequence>MGRYLFIAKRLALAIPLLFGIVLLVFLILKITPGDPARLIVGLRASEPELQLVREQLGLNDPAIVQYFRYVGDVFSGNLGYSFKSREAVSSIIAERLPVTIWLLGFGALLSLVISVPLAILSARAPDRPFDHATRGFSLVALAMPSFWVGIILILTVALPTGWFPVGGFGETPAEHLRSIALPAFTLALSIAPLQVRSLRASIIAVLGTEHVTTAKSLGVPRSRIMSKFVLRNAAPPTVSILALNIGYLLFGAVVVETTFALPGIGQGIVLAARQRDIPTIQGYTLLFAVVVVLVFLIADILTSIADPRLEVES</sequence>
<keyword evidence="4 7" id="KW-0812">Transmembrane</keyword>
<keyword evidence="2 7" id="KW-0813">Transport</keyword>
<dbReference type="InterPro" id="IPR045621">
    <property type="entry name" value="BPD_transp_1_N"/>
</dbReference>
<comment type="subcellular location">
    <subcellularLocation>
        <location evidence="1 7">Cell membrane</location>
        <topology evidence="1 7">Multi-pass membrane protein</topology>
    </subcellularLocation>
</comment>
<organism evidence="9 10">
    <name type="scientific">Microterricola gilva</name>
    <dbReference type="NCBI Taxonomy" id="393267"/>
    <lineage>
        <taxon>Bacteria</taxon>
        <taxon>Bacillati</taxon>
        <taxon>Actinomycetota</taxon>
        <taxon>Actinomycetes</taxon>
        <taxon>Micrococcales</taxon>
        <taxon>Microbacteriaceae</taxon>
        <taxon>Microterricola</taxon>
    </lineage>
</organism>
<evidence type="ECO:0000256" key="5">
    <source>
        <dbReference type="ARBA" id="ARBA00022989"/>
    </source>
</evidence>
<dbReference type="Pfam" id="PF00528">
    <property type="entry name" value="BPD_transp_1"/>
    <property type="match status" value="1"/>
</dbReference>
<keyword evidence="10" id="KW-1185">Reference proteome</keyword>
<comment type="caution">
    <text evidence="9">The sequence shown here is derived from an EMBL/GenBank/DDBJ whole genome shotgun (WGS) entry which is preliminary data.</text>
</comment>
<dbReference type="SUPFAM" id="SSF161098">
    <property type="entry name" value="MetI-like"/>
    <property type="match status" value="1"/>
</dbReference>
<dbReference type="GO" id="GO:0005886">
    <property type="term" value="C:plasma membrane"/>
    <property type="evidence" value="ECO:0007669"/>
    <property type="project" value="UniProtKB-SubCell"/>
</dbReference>
<feature type="domain" description="ABC transmembrane type-1" evidence="8">
    <location>
        <begin position="97"/>
        <end position="303"/>
    </location>
</feature>
<evidence type="ECO:0000313" key="10">
    <source>
        <dbReference type="Proteomes" id="UP000291483"/>
    </source>
</evidence>
<feature type="transmembrane region" description="Helical" evidence="7">
    <location>
        <begin position="101"/>
        <end position="125"/>
    </location>
</feature>
<evidence type="ECO:0000256" key="1">
    <source>
        <dbReference type="ARBA" id="ARBA00004651"/>
    </source>
</evidence>
<dbReference type="InterPro" id="IPR000515">
    <property type="entry name" value="MetI-like"/>
</dbReference>
<dbReference type="CDD" id="cd06261">
    <property type="entry name" value="TM_PBP2"/>
    <property type="match status" value="1"/>
</dbReference>
<dbReference type="AlphaFoldDB" id="A0A4Q8ALC6"/>
<evidence type="ECO:0000313" key="9">
    <source>
        <dbReference type="EMBL" id="RZU65362.1"/>
    </source>
</evidence>
<feature type="transmembrane region" description="Helical" evidence="7">
    <location>
        <begin position="12"/>
        <end position="29"/>
    </location>
</feature>